<dbReference type="PROSITE" id="PS50090">
    <property type="entry name" value="MYB_LIKE"/>
    <property type="match status" value="3"/>
</dbReference>
<reference evidence="9" key="1">
    <citation type="submission" date="2022-03" db="EMBL/GenBank/DDBJ databases">
        <authorList>
            <person name="Lindestad O."/>
        </authorList>
    </citation>
    <scope>NUCLEOTIDE SEQUENCE</scope>
</reference>
<dbReference type="Gene3D" id="1.10.10.60">
    <property type="entry name" value="Homeodomain-like"/>
    <property type="match status" value="4"/>
</dbReference>
<dbReference type="GO" id="GO:0042795">
    <property type="term" value="P:snRNA transcription by RNA polymerase II"/>
    <property type="evidence" value="ECO:0007669"/>
    <property type="project" value="TreeGrafter"/>
</dbReference>
<keyword evidence="6" id="KW-0175">Coiled coil</keyword>
<feature type="coiled-coil region" evidence="6">
    <location>
        <begin position="168"/>
        <end position="207"/>
    </location>
</feature>
<dbReference type="AlphaFoldDB" id="A0A8S4RH97"/>
<evidence type="ECO:0000256" key="6">
    <source>
        <dbReference type="SAM" id="Coils"/>
    </source>
</evidence>
<dbReference type="Proteomes" id="UP000838756">
    <property type="component" value="Unassembled WGS sequence"/>
</dbReference>
<keyword evidence="3" id="KW-0238">DNA-binding</keyword>
<keyword evidence="4" id="KW-0804">Transcription</keyword>
<evidence type="ECO:0000256" key="5">
    <source>
        <dbReference type="ARBA" id="ARBA00023242"/>
    </source>
</evidence>
<dbReference type="GO" id="GO:0019185">
    <property type="term" value="C:snRNA-activating protein complex"/>
    <property type="evidence" value="ECO:0007669"/>
    <property type="project" value="TreeGrafter"/>
</dbReference>
<dbReference type="InterPro" id="IPR001005">
    <property type="entry name" value="SANT/Myb"/>
</dbReference>
<dbReference type="Pfam" id="PF00249">
    <property type="entry name" value="Myb_DNA-binding"/>
    <property type="match status" value="3"/>
</dbReference>
<feature type="domain" description="Myb-like" evidence="7">
    <location>
        <begin position="307"/>
        <end position="361"/>
    </location>
</feature>
<protein>
    <submittedName>
        <fullName evidence="9">Jg7380 protein</fullName>
    </submittedName>
</protein>
<evidence type="ECO:0000259" key="7">
    <source>
        <dbReference type="PROSITE" id="PS50090"/>
    </source>
</evidence>
<keyword evidence="10" id="KW-1185">Reference proteome</keyword>
<dbReference type="CDD" id="cd00167">
    <property type="entry name" value="SANT"/>
    <property type="match status" value="3"/>
</dbReference>
<dbReference type="SUPFAM" id="SSF46689">
    <property type="entry name" value="Homeodomain-like"/>
    <property type="match status" value="3"/>
</dbReference>
<dbReference type="InterPro" id="IPR051575">
    <property type="entry name" value="Myb-like_DNA-bd"/>
</dbReference>
<dbReference type="GO" id="GO:0001006">
    <property type="term" value="F:RNA polymerase III type 3 promoter sequence-specific DNA binding"/>
    <property type="evidence" value="ECO:0007669"/>
    <property type="project" value="TreeGrafter"/>
</dbReference>
<dbReference type="InterPro" id="IPR017930">
    <property type="entry name" value="Myb_dom"/>
</dbReference>
<feature type="domain" description="Myb-like" evidence="7">
    <location>
        <begin position="362"/>
        <end position="410"/>
    </location>
</feature>
<keyword evidence="2" id="KW-0805">Transcription regulation</keyword>
<dbReference type="GO" id="GO:0000978">
    <property type="term" value="F:RNA polymerase II cis-regulatory region sequence-specific DNA binding"/>
    <property type="evidence" value="ECO:0007669"/>
    <property type="project" value="TreeGrafter"/>
</dbReference>
<dbReference type="GO" id="GO:0042796">
    <property type="term" value="P:snRNA transcription by RNA polymerase III"/>
    <property type="evidence" value="ECO:0007669"/>
    <property type="project" value="TreeGrafter"/>
</dbReference>
<dbReference type="GO" id="GO:0005634">
    <property type="term" value="C:nucleus"/>
    <property type="evidence" value="ECO:0007669"/>
    <property type="project" value="UniProtKB-SubCell"/>
</dbReference>
<name>A0A8S4RH97_9NEOP</name>
<dbReference type="SMART" id="SM00717">
    <property type="entry name" value="SANT"/>
    <property type="match status" value="4"/>
</dbReference>
<dbReference type="PANTHER" id="PTHR46621">
    <property type="entry name" value="SNRNA-ACTIVATING PROTEIN COMPLEX SUBUNIT 4"/>
    <property type="match status" value="1"/>
</dbReference>
<evidence type="ECO:0000313" key="10">
    <source>
        <dbReference type="Proteomes" id="UP000838756"/>
    </source>
</evidence>
<keyword evidence="5" id="KW-0539">Nucleus</keyword>
<evidence type="ECO:0000259" key="8">
    <source>
        <dbReference type="PROSITE" id="PS51294"/>
    </source>
</evidence>
<comment type="subcellular location">
    <subcellularLocation>
        <location evidence="1">Nucleus</location>
    </subcellularLocation>
</comment>
<sequence length="784" mass="91499">MSDFDVSDLDSDEENDLQDLEQLNAVLESEDPGPSAELREASISGSNICSASSSYGESSKAETALALNRMCDDKLRKLESILQARLPECRRRLIEVQKMTEFDRFDKDNFRYVNCGKPYFKDNRGFPAPENEDTLLMTKYQMYNFSGISSVPGWTVKDKCQLTELVLKMSKEKKKKELEKKISNLKRENKESNSKEIEETISDLKRQILCVDKIPLKALALPINEDYDWDYVANKLSDRHSAQEYRSLWRLFLHPSINKSTWTRSEHISLQKIAFEKKLQDWDTISKELGTGRTNYQCFVYFRTNMNNTFTSRKWTKEEEEYLKRLIEYYKEDNYIPWGKVAATMENRTKVQIYNKFFRLCELRKGKFLPEEDSVILTCVQHFGPNFKKVTEYLQGRSVTQCRDRYHVLMKQRFSAVWTVDEDRKLVQLVATQDVSTNFSTVSQYFPGKDRVNIRTRYITLSRWMRRNPNIDISHAPRRGARRLGHGKSTEDLNRAIECLKKRLQSEVTDKKKKKITRDSPEEVIDDAIVAVLTTENTRLLEAQKLQHCQEEQDNYTVEEEMKNCNITLLQKILMLLKAKLNRHKFANSPARNTFQGLLDPGMAANLIQFRSYSKKNAVKNVKMDKKIDIWGNGTLGKLSYVFPPHYATITGCKKLMSYYISPKSDRDETKNVNILIKRNLMVKDQVTMLMERFNTLFLWPMLLSNASPEDCKTNLKNYVSPSKSVRRLITYENYNFTENFNFILPLPDLKKIGDVNETTIDMVESDDNHTINNDASYFDSLVE</sequence>
<dbReference type="OrthoDB" id="2143914at2759"/>
<accession>A0A8S4RH97</accession>
<evidence type="ECO:0000256" key="2">
    <source>
        <dbReference type="ARBA" id="ARBA00023015"/>
    </source>
</evidence>
<dbReference type="PANTHER" id="PTHR46621:SF1">
    <property type="entry name" value="SNRNA-ACTIVATING PROTEIN COMPLEX SUBUNIT 4"/>
    <property type="match status" value="1"/>
</dbReference>
<dbReference type="EMBL" id="CAKXAJ010025147">
    <property type="protein sequence ID" value="CAH2235701.1"/>
    <property type="molecule type" value="Genomic_DNA"/>
</dbReference>
<evidence type="ECO:0000256" key="4">
    <source>
        <dbReference type="ARBA" id="ARBA00023163"/>
    </source>
</evidence>
<dbReference type="InterPro" id="IPR009057">
    <property type="entry name" value="Homeodomain-like_sf"/>
</dbReference>
<proteinExistence type="predicted"/>
<dbReference type="PROSITE" id="PS51294">
    <property type="entry name" value="HTH_MYB"/>
    <property type="match status" value="1"/>
</dbReference>
<evidence type="ECO:0000256" key="1">
    <source>
        <dbReference type="ARBA" id="ARBA00004123"/>
    </source>
</evidence>
<gene>
    <name evidence="9" type="primary">jg7380</name>
    <name evidence="9" type="ORF">PAEG_LOCUS13323</name>
</gene>
<evidence type="ECO:0000256" key="3">
    <source>
        <dbReference type="ARBA" id="ARBA00023125"/>
    </source>
</evidence>
<evidence type="ECO:0000313" key="9">
    <source>
        <dbReference type="EMBL" id="CAH2235701.1"/>
    </source>
</evidence>
<feature type="domain" description="Myb-like" evidence="7">
    <location>
        <begin position="254"/>
        <end position="306"/>
    </location>
</feature>
<feature type="domain" description="HTH myb-type" evidence="8">
    <location>
        <begin position="362"/>
        <end position="414"/>
    </location>
</feature>
<organism evidence="9 10">
    <name type="scientific">Pararge aegeria aegeria</name>
    <dbReference type="NCBI Taxonomy" id="348720"/>
    <lineage>
        <taxon>Eukaryota</taxon>
        <taxon>Metazoa</taxon>
        <taxon>Ecdysozoa</taxon>
        <taxon>Arthropoda</taxon>
        <taxon>Hexapoda</taxon>
        <taxon>Insecta</taxon>
        <taxon>Pterygota</taxon>
        <taxon>Neoptera</taxon>
        <taxon>Endopterygota</taxon>
        <taxon>Lepidoptera</taxon>
        <taxon>Glossata</taxon>
        <taxon>Ditrysia</taxon>
        <taxon>Papilionoidea</taxon>
        <taxon>Nymphalidae</taxon>
        <taxon>Satyrinae</taxon>
        <taxon>Satyrini</taxon>
        <taxon>Parargina</taxon>
        <taxon>Pararge</taxon>
    </lineage>
</organism>
<comment type="caution">
    <text evidence="9">The sequence shown here is derived from an EMBL/GenBank/DDBJ whole genome shotgun (WGS) entry which is preliminary data.</text>
</comment>